<proteinExistence type="predicted"/>
<accession>A0A0B0N1S0</accession>
<gene>
    <name evidence="1" type="ORF">F383_33483</name>
</gene>
<evidence type="ECO:0000313" key="1">
    <source>
        <dbReference type="EMBL" id="KHG06542.1"/>
    </source>
</evidence>
<reference evidence="2" key="1">
    <citation type="submission" date="2014-09" db="EMBL/GenBank/DDBJ databases">
        <authorList>
            <person name="Mudge J."/>
            <person name="Ramaraj T."/>
            <person name="Lindquist I.E."/>
            <person name="Bharti A.K."/>
            <person name="Sundararajan A."/>
            <person name="Cameron C.T."/>
            <person name="Woodward J.E."/>
            <person name="May G.D."/>
            <person name="Brubaker C."/>
            <person name="Broadhvest J."/>
            <person name="Wilkins T.A."/>
        </authorList>
    </citation>
    <scope>NUCLEOTIDE SEQUENCE</scope>
    <source>
        <strain evidence="2">cv. AKA8401</strain>
    </source>
</reference>
<dbReference type="EMBL" id="JRRC01454452">
    <property type="protein sequence ID" value="KHG06542.1"/>
    <property type="molecule type" value="Genomic_DNA"/>
</dbReference>
<keyword evidence="2" id="KW-1185">Reference proteome</keyword>
<name>A0A0B0N1S0_GOSAR</name>
<evidence type="ECO:0000313" key="2">
    <source>
        <dbReference type="Proteomes" id="UP000032142"/>
    </source>
</evidence>
<organism evidence="1 2">
    <name type="scientific">Gossypium arboreum</name>
    <name type="common">Tree cotton</name>
    <name type="synonym">Gossypium nanking</name>
    <dbReference type="NCBI Taxonomy" id="29729"/>
    <lineage>
        <taxon>Eukaryota</taxon>
        <taxon>Viridiplantae</taxon>
        <taxon>Streptophyta</taxon>
        <taxon>Embryophyta</taxon>
        <taxon>Tracheophyta</taxon>
        <taxon>Spermatophyta</taxon>
        <taxon>Magnoliopsida</taxon>
        <taxon>eudicotyledons</taxon>
        <taxon>Gunneridae</taxon>
        <taxon>Pentapetalae</taxon>
        <taxon>rosids</taxon>
        <taxon>malvids</taxon>
        <taxon>Malvales</taxon>
        <taxon>Malvaceae</taxon>
        <taxon>Malvoideae</taxon>
        <taxon>Gossypium</taxon>
    </lineage>
</organism>
<dbReference type="Proteomes" id="UP000032142">
    <property type="component" value="Unassembled WGS sequence"/>
</dbReference>
<protein>
    <submittedName>
        <fullName evidence="1">Uncharacterized protein</fullName>
    </submittedName>
</protein>
<dbReference type="AlphaFoldDB" id="A0A0B0N1S0"/>
<sequence>MSGTWHWHQYETLCKTIAGLSALICMIPFKTIYGTWHWHRYVIPCKTISSIWHLHPTIGILLC</sequence>
<comment type="caution">
    <text evidence="1">The sequence shown here is derived from an EMBL/GenBank/DDBJ whole genome shotgun (WGS) entry which is preliminary data.</text>
</comment>